<feature type="domain" description="Tyrosine specific protein phosphatases" evidence="5">
    <location>
        <begin position="454"/>
        <end position="501"/>
    </location>
</feature>
<feature type="domain" description="Tyrosine-protein phosphatase" evidence="4">
    <location>
        <begin position="556"/>
        <end position="705"/>
    </location>
</feature>
<evidence type="ECO:0000256" key="1">
    <source>
        <dbReference type="ARBA" id="ARBA00022801"/>
    </source>
</evidence>
<keyword evidence="7" id="KW-1185">Reference proteome</keyword>
<dbReference type="PANTHER" id="PTHR47550:SF1">
    <property type="entry name" value="DUAL SPECIFICITY PROTEIN PHOSPHATASE PPS1"/>
    <property type="match status" value="1"/>
</dbReference>
<dbReference type="InterPro" id="IPR000387">
    <property type="entry name" value="Tyr_Pase_dom"/>
</dbReference>
<feature type="region of interest" description="Disordered" evidence="3">
    <location>
        <begin position="56"/>
        <end position="83"/>
    </location>
</feature>
<dbReference type="FunFam" id="3.90.190.10:FF:000110">
    <property type="entry name" value="PPS1p Protein phosphatase"/>
    <property type="match status" value="1"/>
</dbReference>
<dbReference type="SUPFAM" id="SSF52799">
    <property type="entry name" value="(Phosphotyrosine protein) phosphatases II"/>
    <property type="match status" value="2"/>
</dbReference>
<evidence type="ECO:0000259" key="5">
    <source>
        <dbReference type="PROSITE" id="PS50056"/>
    </source>
</evidence>
<reference evidence="6" key="1">
    <citation type="journal article" date="2020" name="Stud. Mycol.">
        <title>101 Dothideomycetes genomes: a test case for predicting lifestyles and emergence of pathogens.</title>
        <authorList>
            <person name="Haridas S."/>
            <person name="Albert R."/>
            <person name="Binder M."/>
            <person name="Bloem J."/>
            <person name="Labutti K."/>
            <person name="Salamov A."/>
            <person name="Andreopoulos B."/>
            <person name="Baker S."/>
            <person name="Barry K."/>
            <person name="Bills G."/>
            <person name="Bluhm B."/>
            <person name="Cannon C."/>
            <person name="Castanera R."/>
            <person name="Culley D."/>
            <person name="Daum C."/>
            <person name="Ezra D."/>
            <person name="Gonzalez J."/>
            <person name="Henrissat B."/>
            <person name="Kuo A."/>
            <person name="Liang C."/>
            <person name="Lipzen A."/>
            <person name="Lutzoni F."/>
            <person name="Magnuson J."/>
            <person name="Mondo S."/>
            <person name="Nolan M."/>
            <person name="Ohm R."/>
            <person name="Pangilinan J."/>
            <person name="Park H.-J."/>
            <person name="Ramirez L."/>
            <person name="Alfaro M."/>
            <person name="Sun H."/>
            <person name="Tritt A."/>
            <person name="Yoshinaga Y."/>
            <person name="Zwiers L.-H."/>
            <person name="Turgeon B."/>
            <person name="Goodwin S."/>
            <person name="Spatafora J."/>
            <person name="Crous P."/>
            <person name="Grigoriev I."/>
        </authorList>
    </citation>
    <scope>NUCLEOTIDE SEQUENCE</scope>
    <source>
        <strain evidence="6">CBS 113389</strain>
    </source>
</reference>
<organism evidence="6 7">
    <name type="scientific">Neohortaea acidophila</name>
    <dbReference type="NCBI Taxonomy" id="245834"/>
    <lineage>
        <taxon>Eukaryota</taxon>
        <taxon>Fungi</taxon>
        <taxon>Dikarya</taxon>
        <taxon>Ascomycota</taxon>
        <taxon>Pezizomycotina</taxon>
        <taxon>Dothideomycetes</taxon>
        <taxon>Dothideomycetidae</taxon>
        <taxon>Mycosphaerellales</taxon>
        <taxon>Teratosphaeriaceae</taxon>
        <taxon>Neohortaea</taxon>
    </lineage>
</organism>
<feature type="compositionally biased region" description="Polar residues" evidence="3">
    <location>
        <begin position="57"/>
        <end position="78"/>
    </location>
</feature>
<name>A0A6A6Q6Y9_9PEZI</name>
<dbReference type="RefSeq" id="XP_033594719.1">
    <property type="nucleotide sequence ID" value="XM_033732489.1"/>
</dbReference>
<keyword evidence="2" id="KW-0904">Protein phosphatase</keyword>
<feature type="compositionally biased region" description="Low complexity" evidence="3">
    <location>
        <begin position="1"/>
        <end position="16"/>
    </location>
</feature>
<feature type="compositionally biased region" description="Basic and acidic residues" evidence="3">
    <location>
        <begin position="436"/>
        <end position="447"/>
    </location>
</feature>
<gene>
    <name evidence="6" type="ORF">BDY17DRAFT_290318</name>
</gene>
<feature type="compositionally biased region" description="Polar residues" evidence="3">
    <location>
        <begin position="24"/>
        <end position="40"/>
    </location>
</feature>
<sequence length="735" mass="83174">MATTVCTTTRVTVPARPTTPPPQLSINTTTSHRTTPPAASTVPNKHLPTFPAIAQPVDNSPSSPLRPSQTLETTSLTYPPSDYPRITTDPPVYSITGAQLAQALHHLETQPLPPAKQVFPWFHGLHPDNQLQLAFFTGRKKSLRRTPKCIRGLTIVKAGGDLLEAKLKGAIAPQEILKPCEVHEEHDACAEEHSEFIDVDPRDGFGVRNFQIQAGKMATVSDVVVYRDLLAPKEMVEALAKRISRAQAAWQRRADGGGCQNRLFNTFILSDDFETMEAEHPELVAVDRNGRATGKVIDFFHSERVEMTEMSAPTQITRNVWLGPSPDLNLALIPEGDRLIDNRHYDIHIHASDMADLPDARAFEHMERFLEQRENGTIRGHDVPMLEFPGSGAILPPTWSHAEVDGLMMTLEWMRKQTTIKKQSRRRRDSKLSLTPERDAEGDTRMQDDDDDDENNTEEGRIILIHCPDGYTESSLLALAYLMYTECMPAHQAWLHLHRERGRNFFAYASDLALLKAIQPRILQASPARATLPTQQPVRDLAPPAPEWLDKMDGSLPSRILPYMYLGNLNHANNPELLRELKIGRILSVGERVNWSPATLKQWGKENLMFVDQVQDNGVDPLTEEFERCLQFIANGREQGQHTLVHCRVGVSRSATICIAEVMDRFGLSFPRAYCYVRARRLNVIIQPHLRFSYELLKWEERQCEKRGKPVRRELEWATIAREIAAMNKPYSRQN</sequence>
<dbReference type="InterPro" id="IPR029021">
    <property type="entry name" value="Prot-tyrosine_phosphatase-like"/>
</dbReference>
<dbReference type="GeneID" id="54473491"/>
<feature type="region of interest" description="Disordered" evidence="3">
    <location>
        <begin position="419"/>
        <end position="456"/>
    </location>
</feature>
<evidence type="ECO:0000256" key="2">
    <source>
        <dbReference type="ARBA" id="ARBA00022912"/>
    </source>
</evidence>
<evidence type="ECO:0000259" key="4">
    <source>
        <dbReference type="PROSITE" id="PS50054"/>
    </source>
</evidence>
<feature type="domain" description="Tyrosine specific protein phosphatases" evidence="5">
    <location>
        <begin position="624"/>
        <end position="692"/>
    </location>
</feature>
<feature type="region of interest" description="Disordered" evidence="3">
    <location>
        <begin position="1"/>
        <end position="40"/>
    </location>
</feature>
<dbReference type="InterPro" id="IPR020422">
    <property type="entry name" value="TYR_PHOSPHATASE_DUAL_dom"/>
</dbReference>
<dbReference type="Gene3D" id="3.90.190.10">
    <property type="entry name" value="Protein tyrosine phosphatase superfamily"/>
    <property type="match status" value="2"/>
</dbReference>
<dbReference type="EMBL" id="MU001631">
    <property type="protein sequence ID" value="KAF2488150.1"/>
    <property type="molecule type" value="Genomic_DNA"/>
</dbReference>
<dbReference type="Proteomes" id="UP000799767">
    <property type="component" value="Unassembled WGS sequence"/>
</dbReference>
<evidence type="ECO:0000256" key="3">
    <source>
        <dbReference type="SAM" id="MobiDB-lite"/>
    </source>
</evidence>
<dbReference type="OrthoDB" id="273181at2759"/>
<dbReference type="GO" id="GO:0005634">
    <property type="term" value="C:nucleus"/>
    <property type="evidence" value="ECO:0007669"/>
    <property type="project" value="GOC"/>
</dbReference>
<dbReference type="InterPro" id="IPR047949">
    <property type="entry name" value="PPS1_DSP"/>
</dbReference>
<dbReference type="PROSITE" id="PS50054">
    <property type="entry name" value="TYR_PHOSPHATASE_DUAL"/>
    <property type="match status" value="1"/>
</dbReference>
<dbReference type="PANTHER" id="PTHR47550">
    <property type="entry name" value="DUAL SPECIFICITY PROTEIN PHOSPHATASE PPS1"/>
    <property type="match status" value="1"/>
</dbReference>
<dbReference type="CDD" id="cd14516">
    <property type="entry name" value="DSP_fungal_PPS1"/>
    <property type="match status" value="1"/>
</dbReference>
<accession>A0A6A6Q6Y9</accession>
<dbReference type="InterPro" id="IPR016130">
    <property type="entry name" value="Tyr_Pase_AS"/>
</dbReference>
<feature type="compositionally biased region" description="Basic residues" evidence="3">
    <location>
        <begin position="419"/>
        <end position="429"/>
    </location>
</feature>
<dbReference type="PROSITE" id="PS50056">
    <property type="entry name" value="TYR_PHOSPHATASE_2"/>
    <property type="match status" value="2"/>
</dbReference>
<protein>
    <submittedName>
        <fullName evidence="6">Tyrosine protein phosphatase 1</fullName>
    </submittedName>
</protein>
<dbReference type="Pfam" id="PF00782">
    <property type="entry name" value="DSPc"/>
    <property type="match status" value="1"/>
</dbReference>
<keyword evidence="1" id="KW-0378">Hydrolase</keyword>
<proteinExistence type="predicted"/>
<dbReference type="InterPro" id="IPR000340">
    <property type="entry name" value="Dual-sp_phosphatase_cat-dom"/>
</dbReference>
<dbReference type="GO" id="GO:0008138">
    <property type="term" value="F:protein tyrosine/serine/threonine phosphatase activity"/>
    <property type="evidence" value="ECO:0007669"/>
    <property type="project" value="InterPro"/>
</dbReference>
<dbReference type="PROSITE" id="PS00383">
    <property type="entry name" value="TYR_PHOSPHATASE_1"/>
    <property type="match status" value="1"/>
</dbReference>
<evidence type="ECO:0000313" key="6">
    <source>
        <dbReference type="EMBL" id="KAF2488150.1"/>
    </source>
</evidence>
<evidence type="ECO:0000313" key="7">
    <source>
        <dbReference type="Proteomes" id="UP000799767"/>
    </source>
</evidence>
<dbReference type="InterPro" id="IPR053239">
    <property type="entry name" value="Dual_spec_PTase"/>
</dbReference>
<dbReference type="SMART" id="SM00195">
    <property type="entry name" value="DSPc"/>
    <property type="match status" value="1"/>
</dbReference>
<dbReference type="AlphaFoldDB" id="A0A6A6Q6Y9"/>
<dbReference type="GO" id="GO:0033260">
    <property type="term" value="P:nuclear DNA replication"/>
    <property type="evidence" value="ECO:0007669"/>
    <property type="project" value="InterPro"/>
</dbReference>